<dbReference type="EMBL" id="GBZX01000116">
    <property type="protein sequence ID" value="JAG92624.1"/>
    <property type="molecule type" value="mRNA"/>
</dbReference>
<dbReference type="GO" id="GO:0043176">
    <property type="term" value="F:amine binding"/>
    <property type="evidence" value="ECO:0007669"/>
    <property type="project" value="InterPro"/>
</dbReference>
<protein>
    <submittedName>
        <fullName evidence="3">Putative secreted protein</fullName>
    </submittedName>
</protein>
<dbReference type="Pfam" id="PF02098">
    <property type="entry name" value="His_binding"/>
    <property type="match status" value="1"/>
</dbReference>
<organism evidence="3">
    <name type="scientific">Amblyomma americanum</name>
    <name type="common">Lone star tick</name>
    <dbReference type="NCBI Taxonomy" id="6943"/>
    <lineage>
        <taxon>Eukaryota</taxon>
        <taxon>Metazoa</taxon>
        <taxon>Ecdysozoa</taxon>
        <taxon>Arthropoda</taxon>
        <taxon>Chelicerata</taxon>
        <taxon>Arachnida</taxon>
        <taxon>Acari</taxon>
        <taxon>Parasitiformes</taxon>
        <taxon>Ixodida</taxon>
        <taxon>Ixodoidea</taxon>
        <taxon>Ixodidae</taxon>
        <taxon>Amblyomminae</taxon>
        <taxon>Amblyomma</taxon>
    </lineage>
</organism>
<dbReference type="SUPFAM" id="SSF50814">
    <property type="entry name" value="Lipocalins"/>
    <property type="match status" value="1"/>
</dbReference>
<dbReference type="Gene3D" id="2.40.128.20">
    <property type="match status" value="1"/>
</dbReference>
<feature type="chain" id="PRO_5002202906" evidence="2">
    <location>
        <begin position="21"/>
        <end position="252"/>
    </location>
</feature>
<keyword evidence="2" id="KW-0732">Signal</keyword>
<feature type="compositionally biased region" description="Basic and acidic residues" evidence="1">
    <location>
        <begin position="133"/>
        <end position="152"/>
    </location>
</feature>
<accession>A0A0C9S5G3</accession>
<dbReference type="InterPro" id="IPR012674">
    <property type="entry name" value="Calycin"/>
</dbReference>
<reference evidence="3" key="1">
    <citation type="journal article" date="2015" name="PLoS ONE">
        <title>An Insight into the Sialome of the Lone Star Tick, Amblyomma americanum, with a Glimpse on Its Time Dependent Gene Expression.</title>
        <authorList>
            <person name="Karim S."/>
            <person name="Ribeiro J.M."/>
        </authorList>
    </citation>
    <scope>NUCLEOTIDE SEQUENCE</scope>
    <source>
        <tissue evidence="3">Salivary gland</tissue>
    </source>
</reference>
<dbReference type="AlphaFoldDB" id="A0A0C9S5G3"/>
<evidence type="ECO:0000256" key="2">
    <source>
        <dbReference type="SAM" id="SignalP"/>
    </source>
</evidence>
<name>A0A0C9S5G3_AMBAM</name>
<evidence type="ECO:0000313" key="3">
    <source>
        <dbReference type="EMBL" id="JAG92624.1"/>
    </source>
</evidence>
<feature type="signal peptide" evidence="2">
    <location>
        <begin position="1"/>
        <end position="20"/>
    </location>
</feature>
<dbReference type="InterPro" id="IPR002970">
    <property type="entry name" value="Tick_his-bd"/>
</dbReference>
<evidence type="ECO:0000256" key="1">
    <source>
        <dbReference type="SAM" id="MobiDB-lite"/>
    </source>
</evidence>
<proteinExistence type="evidence at transcript level"/>
<feature type="region of interest" description="Disordered" evidence="1">
    <location>
        <begin position="131"/>
        <end position="152"/>
    </location>
</feature>
<dbReference type="GO" id="GO:0030682">
    <property type="term" value="P:symbiont-mediated perturbation of host defenses"/>
    <property type="evidence" value="ECO:0007669"/>
    <property type="project" value="InterPro"/>
</dbReference>
<sequence>MWSLLMPVFVLAFTPMALRAELEQLPEELLSSLNGLHSYQNPTVLLQTEETVYLYEAPPAGWNPSYTKCMKSKLLAVQDEGTVFLRTIEYYQLQGPPNPIVYHTLNVSMKVVAEPGGKTVIQAVEFSNGGALPKEKPKKEMKPKKTESKTKLEPRSITNGGILFKRGVNKIPVIFASNSCVVLDGSSQNGKQGCTLWATESATSNPPRCCRYAIRSHCSVRVYETYLREKEFCEYLPQLLERPRRVLQRLLP</sequence>